<dbReference type="InterPro" id="IPR051783">
    <property type="entry name" value="NAD(P)-dependent_oxidoreduct"/>
</dbReference>
<proteinExistence type="predicted"/>
<evidence type="ECO:0000313" key="1">
    <source>
        <dbReference type="EMBL" id="TCD63510.1"/>
    </source>
</evidence>
<sequence length="341" mass="36979">MAIVKKILFLGTTGYIGGSVLDAILDHPRAGEFDITAYFRSAEKAKKCEQLIGIKTIAGSFDVVQEAAAKADFVINCASSDDLPLTEAVLTGAKKHFASTKVPTILLHTSGTGINLDRAAGQYATDKTLDDTESARINALPPTEWHRNVDIPILQANKEGYITSYTVYPSIIFGLATGRFVKAGLQNPVPTAAYFIALGDIKRGVPGVVGPMKNVWNFVDIHDVADLYFIIFDAIIAGKNIPSGIDGHYFAENGYSSVGPYFRGIGQALYELGTIRSAEETQFTPEEMNSELGVVYGYLANNTRTSSTRSRSLGWDPKVPARAMADRLKGEMKVMLERINA</sequence>
<dbReference type="SUPFAM" id="SSF51735">
    <property type="entry name" value="NAD(P)-binding Rossmann-fold domains"/>
    <property type="match status" value="1"/>
</dbReference>
<dbReference type="GO" id="GO:0005737">
    <property type="term" value="C:cytoplasm"/>
    <property type="evidence" value="ECO:0007669"/>
    <property type="project" value="TreeGrafter"/>
</dbReference>
<comment type="caution">
    <text evidence="1">The sequence shown here is derived from an EMBL/GenBank/DDBJ whole genome shotgun (WGS) entry which is preliminary data.</text>
</comment>
<reference evidence="1 2" key="1">
    <citation type="submission" date="2018-11" db="EMBL/GenBank/DDBJ databases">
        <title>Genome assembly of Steccherinum ochraceum LE-BIN_3174, the white-rot fungus of the Steccherinaceae family (The Residual Polyporoid clade, Polyporales, Basidiomycota).</title>
        <authorList>
            <person name="Fedorova T.V."/>
            <person name="Glazunova O.A."/>
            <person name="Landesman E.O."/>
            <person name="Moiseenko K.V."/>
            <person name="Psurtseva N.V."/>
            <person name="Savinova O.S."/>
            <person name="Shakhova N.V."/>
            <person name="Tyazhelova T.V."/>
            <person name="Vasina D.V."/>
        </authorList>
    </citation>
    <scope>NUCLEOTIDE SEQUENCE [LARGE SCALE GENOMIC DNA]</scope>
    <source>
        <strain evidence="1 2">LE-BIN_3174</strain>
    </source>
</reference>
<dbReference type="Gene3D" id="3.40.50.720">
    <property type="entry name" value="NAD(P)-binding Rossmann-like Domain"/>
    <property type="match status" value="1"/>
</dbReference>
<keyword evidence="2" id="KW-1185">Reference proteome</keyword>
<evidence type="ECO:0000313" key="2">
    <source>
        <dbReference type="Proteomes" id="UP000292702"/>
    </source>
</evidence>
<dbReference type="EMBL" id="RWJN01000293">
    <property type="protein sequence ID" value="TCD63510.1"/>
    <property type="molecule type" value="Genomic_DNA"/>
</dbReference>
<dbReference type="PANTHER" id="PTHR48079">
    <property type="entry name" value="PROTEIN YEEZ"/>
    <property type="match status" value="1"/>
</dbReference>
<gene>
    <name evidence="1" type="ORF">EIP91_005343</name>
</gene>
<evidence type="ECO:0008006" key="3">
    <source>
        <dbReference type="Google" id="ProtNLM"/>
    </source>
</evidence>
<protein>
    <recommendedName>
        <fullName evidence="3">NAD(P)-binding domain-containing protein</fullName>
    </recommendedName>
</protein>
<dbReference type="InterPro" id="IPR036291">
    <property type="entry name" value="NAD(P)-bd_dom_sf"/>
</dbReference>
<dbReference type="AlphaFoldDB" id="A0A4R0R7B6"/>
<dbReference type="OrthoDB" id="2130169at2759"/>
<dbReference type="GO" id="GO:0004029">
    <property type="term" value="F:aldehyde dehydrogenase (NAD+) activity"/>
    <property type="evidence" value="ECO:0007669"/>
    <property type="project" value="TreeGrafter"/>
</dbReference>
<organism evidence="1 2">
    <name type="scientific">Steccherinum ochraceum</name>
    <dbReference type="NCBI Taxonomy" id="92696"/>
    <lineage>
        <taxon>Eukaryota</taxon>
        <taxon>Fungi</taxon>
        <taxon>Dikarya</taxon>
        <taxon>Basidiomycota</taxon>
        <taxon>Agaricomycotina</taxon>
        <taxon>Agaricomycetes</taxon>
        <taxon>Polyporales</taxon>
        <taxon>Steccherinaceae</taxon>
        <taxon>Steccherinum</taxon>
    </lineage>
</organism>
<dbReference type="STRING" id="92696.A0A4R0R7B6"/>
<accession>A0A4R0R7B6</accession>
<dbReference type="Proteomes" id="UP000292702">
    <property type="component" value="Unassembled WGS sequence"/>
</dbReference>
<dbReference type="PANTHER" id="PTHR48079:SF6">
    <property type="entry name" value="NAD(P)-BINDING DOMAIN-CONTAINING PROTEIN-RELATED"/>
    <property type="match status" value="1"/>
</dbReference>
<name>A0A4R0R7B6_9APHY</name>